<feature type="coiled-coil region" evidence="13">
    <location>
        <begin position="1101"/>
        <end position="1128"/>
    </location>
</feature>
<dbReference type="PROSITE" id="PS50878">
    <property type="entry name" value="RT_POL"/>
    <property type="match status" value="1"/>
</dbReference>
<evidence type="ECO:0000256" key="11">
    <source>
        <dbReference type="ARBA" id="ARBA00023172"/>
    </source>
</evidence>
<sequence length="1943" mass="219557">MSRSRTQTTELPRATRRSTSPVERLDDQIRGYRRMARARYLAEQRIRRSFSRNYRETLERRLDPEAELQLSRRRRANLVPAEVLYSLNYNEPQNRVYQHYEEVRSHVIDRQQDFRFIEEQSYRTLVQEGMQHIHPGMLMVRIQMLHRVDAGISAMIVFRDTRWNDERQIISAMTVDMARGAQLVYAIPDLMMSIHDFYHHLQVSITTRGYGTGWTGGESNLIVTRSLTGRITNTSQANFNYQIEGVADYLASHGVQSIPGQPWRDINQGGSWNLRPSSIQAPTQVPTGLVSRQSATGNISLRFTGFQDQVQTVNTEEESGMTDTNERVTHYALVGTFEWLEECPSYQQRRSQETEENGWVNHVEGDKGFNFKVRMTPPAWSQNPQPITATGWGDDFEDSPPPPPPKTEEEEILELYPVRRRPDPVQIARKEKATVFSQAVNAIFEHEGKDVSRMQPSREAPDSDPDSPVWKVKKSPYPLQPLKLKDEKGKSPFEDLELKQDLVKSWIAQLGSGSGSRTEKPIFDTTSSDSDSDLSEVSSKVLAYAGVEEAVMEYPRKVKAATAKLADMEKAFAGETTAAVGGDSEMTTGQSSRSTLIPPNEGGGPIRYPPAERPSTSASTYNATAPPLFEGTVRPGRYGRPLAPWSLPSAQHSQGALLILPPEVASHADAITTWETITLNHLMNISFDSLQDRVDYIENLLGPREREAWVTWRMAYDTEYRQLVELSGEPRNVTSTIKRVLGINDPYTGTTHIQNQAYADLERLQCKNLESVMPFLNSYFQLAAKSGKMWSSPELSEKLFRKLPPEIGPTIAKEYAERYPGMLIGVNARIQFVSEYLQDLCKQADLQRKLKNLNFCKAIPIPGYYDQGVKKKYGLRKSKTYKGKPHDSHVKVIKNKYKGAQGRKCKCYLCGIEGHYARECPKKHVRPERAAYFEGMGLDVNWDVISVDPGDQDGSDICSISEGEAQHGMEDLAAFKAQLPYPVEAQYEQHQAFVVIQTTFKKEDKPQGSWRMSKPIPEAQQQCQHTWDDMYALAEGQQACSTCQTITVLGRRATCTLCLLNLCSLCAGLDFGLKIVPKTATRADWKFQDRDTLIASLYEHNAFLLRQVEGLKQELQAAKEQLQLLHSVDMINLSDDGLENFSVEEKSFLRGGGGTSSSSIKISSTTTPPGFPTTPNRFQPLAQEKLKGIQEDLSLAVQFDDVRQQEQAYTEMPRGAHNKLYHVVVTFRIPNDKGQLLEFDINAIIDTGCTCCCINLTKVPDGAIENASIIQEVSGINSKTVVTKKLRQGKMILAGNDFYIPYVSAFEMNMPGIDMLIGCNFIRAMKGGIRLEGTEVTFYKTITRIQTTLEPQKIAYLEELVEAEDLHYELAAASMPEPTAEGLRNTKLLAELKEQGYIGEEPLKHWSKNRVRCKLDIINPDITIEAKPPGHLTLEDKVKYQKHIDALLDLGVIRPSKSRHRSAAFIVASGTSVDPKTGKETRGKERMVIDYRMLNDNCYKDQYSLPGITSIIKSLGQAKIFSKFDLKSGFHQVMMEEESIPWTAFISPAGLYEWLVMPFGIQNAPAIFQRKMDECFKGTEDFIAVYIDDILVFSNSIKEHEKHLQRMLSICKEHGLVLSPTKMKIAVPGIDFLGAHIRNSRVSLQPHIIKKIADKKDDELMTLKGLRSWLGVINYVRQYIPKCGTLLGPLYAKTSEHGDRRWHPKDWEIVRQIKKMVQSLPDLELPPPHAVIIIESDGCMEGWGGICKWKNSKGESKGKERICAYASGKFPTVKSTIDAEIYAVMASLENFKIYYLDKREITIRTDCQAIISFYDKMAVKKPSRVRWINFCDYITNTGIKVQFEHIKGQDNQLADQLSRLAQGLCSIQVIPEAAHEALTIILEQDCTAQELMAQFNSMLQANLRLNQGRPNTTWYSRTKPKKSKARKPAHVQTCFDVSNDDAE</sequence>
<evidence type="ECO:0000256" key="9">
    <source>
        <dbReference type="ARBA" id="ARBA00022842"/>
    </source>
</evidence>
<accession>A0A411H8R5</accession>
<feature type="region of interest" description="Disordered" evidence="14">
    <location>
        <begin position="447"/>
        <end position="474"/>
    </location>
</feature>
<dbReference type="InterPro" id="IPR021109">
    <property type="entry name" value="Peptidase_aspartic_dom_sf"/>
</dbReference>
<dbReference type="InterPro" id="IPR043128">
    <property type="entry name" value="Rev_trsase/Diguanyl_cyclase"/>
</dbReference>
<dbReference type="InterPro" id="IPR002156">
    <property type="entry name" value="RNaseH_domain"/>
</dbReference>
<keyword evidence="8" id="KW-0378">Hydrolase</keyword>
<dbReference type="EC" id="2.7.7.49" evidence="1"/>
<dbReference type="InterPro" id="IPR000477">
    <property type="entry name" value="RT_dom"/>
</dbReference>
<keyword evidence="5" id="KW-0540">Nuclease</keyword>
<dbReference type="GO" id="GO:0003964">
    <property type="term" value="F:RNA-directed DNA polymerase activity"/>
    <property type="evidence" value="ECO:0007669"/>
    <property type="project" value="UniProtKB-KW"/>
</dbReference>
<feature type="compositionally biased region" description="Polar residues" evidence="14">
    <location>
        <begin position="585"/>
        <end position="597"/>
    </location>
</feature>
<evidence type="ECO:0000256" key="8">
    <source>
        <dbReference type="ARBA" id="ARBA00022801"/>
    </source>
</evidence>
<keyword evidence="11" id="KW-0233">DNA recombination</keyword>
<protein>
    <recommendedName>
        <fullName evidence="1">RNA-directed DNA polymerase</fullName>
        <ecNumber evidence="1">2.7.7.49</ecNumber>
    </recommendedName>
</protein>
<dbReference type="SUPFAM" id="SSF56672">
    <property type="entry name" value="DNA/RNA polymerases"/>
    <property type="match status" value="1"/>
</dbReference>
<dbReference type="Pfam" id="PF22909">
    <property type="entry name" value="Caulimovir_coat_dom"/>
    <property type="match status" value="1"/>
</dbReference>
<dbReference type="PROSITE" id="PS50879">
    <property type="entry name" value="RNASE_H_1"/>
    <property type="match status" value="1"/>
</dbReference>
<dbReference type="Pfam" id="PF17917">
    <property type="entry name" value="RT_RNaseH"/>
    <property type="match status" value="1"/>
</dbReference>
<feature type="region of interest" description="Disordered" evidence="14">
    <location>
        <begin position="1910"/>
        <end position="1930"/>
    </location>
</feature>
<keyword evidence="12" id="KW-0479">Metal-binding</keyword>
<feature type="region of interest" description="Disordered" evidence="14">
    <location>
        <begin position="376"/>
        <end position="418"/>
    </location>
</feature>
<dbReference type="SMART" id="SM00343">
    <property type="entry name" value="ZnF_C2HC"/>
    <property type="match status" value="1"/>
</dbReference>
<evidence type="ECO:0000259" key="15">
    <source>
        <dbReference type="PROSITE" id="PS50158"/>
    </source>
</evidence>
<dbReference type="GO" id="GO:0006508">
    <property type="term" value="P:proteolysis"/>
    <property type="evidence" value="ECO:0007669"/>
    <property type="project" value="UniProtKB-KW"/>
</dbReference>
<feature type="domain" description="CCHC-type" evidence="15">
    <location>
        <begin position="906"/>
        <end position="922"/>
    </location>
</feature>
<evidence type="ECO:0000256" key="13">
    <source>
        <dbReference type="SAM" id="Coils"/>
    </source>
</evidence>
<feature type="compositionally biased region" description="Polar residues" evidence="14">
    <location>
        <begin position="1"/>
        <end position="10"/>
    </location>
</feature>
<dbReference type="CDD" id="cd01647">
    <property type="entry name" value="RT_LTR"/>
    <property type="match status" value="1"/>
</dbReference>
<keyword evidence="3" id="KW-0808">Transferase</keyword>
<evidence type="ECO:0000256" key="10">
    <source>
        <dbReference type="ARBA" id="ARBA00022918"/>
    </source>
</evidence>
<keyword evidence="6" id="KW-0064">Aspartyl protease</keyword>
<evidence type="ECO:0000256" key="6">
    <source>
        <dbReference type="ARBA" id="ARBA00022750"/>
    </source>
</evidence>
<evidence type="ECO:0000259" key="16">
    <source>
        <dbReference type="PROSITE" id="PS50878"/>
    </source>
</evidence>
<feature type="compositionally biased region" description="Basic residues" evidence="14">
    <location>
        <begin position="1918"/>
        <end position="1929"/>
    </location>
</feature>
<evidence type="ECO:0000256" key="12">
    <source>
        <dbReference type="PROSITE-ProRule" id="PRU00047"/>
    </source>
</evidence>
<evidence type="ECO:0000259" key="17">
    <source>
        <dbReference type="PROSITE" id="PS50879"/>
    </source>
</evidence>
<dbReference type="Gene3D" id="3.30.70.270">
    <property type="match status" value="2"/>
</dbReference>
<evidence type="ECO:0000256" key="2">
    <source>
        <dbReference type="ARBA" id="ARBA00022670"/>
    </source>
</evidence>
<keyword evidence="4" id="KW-0548">Nucleotidyltransferase</keyword>
<evidence type="ECO:0000256" key="5">
    <source>
        <dbReference type="ARBA" id="ARBA00022722"/>
    </source>
</evidence>
<feature type="region of interest" description="Disordered" evidence="14">
    <location>
        <begin position="576"/>
        <end position="626"/>
    </location>
</feature>
<evidence type="ECO:0000256" key="7">
    <source>
        <dbReference type="ARBA" id="ARBA00022759"/>
    </source>
</evidence>
<dbReference type="Pfam" id="PF00077">
    <property type="entry name" value="RVP"/>
    <property type="match status" value="1"/>
</dbReference>
<keyword evidence="10" id="KW-0695">RNA-directed DNA polymerase</keyword>
<dbReference type="PANTHER" id="PTHR33064:SF37">
    <property type="entry name" value="RIBONUCLEASE H"/>
    <property type="match status" value="1"/>
</dbReference>
<keyword evidence="2" id="KW-0645">Protease</keyword>
<feature type="compositionally biased region" description="Polar residues" evidence="14">
    <location>
        <begin position="614"/>
        <end position="623"/>
    </location>
</feature>
<dbReference type="InterPro" id="IPR036875">
    <property type="entry name" value="Znf_CCHC_sf"/>
</dbReference>
<keyword evidence="12" id="KW-0863">Zinc-finger</keyword>
<feature type="region of interest" description="Disordered" evidence="14">
    <location>
        <begin position="1"/>
        <end position="28"/>
    </location>
</feature>
<dbReference type="GO" id="GO:0004190">
    <property type="term" value="F:aspartic-type endopeptidase activity"/>
    <property type="evidence" value="ECO:0007669"/>
    <property type="project" value="UniProtKB-KW"/>
</dbReference>
<keyword evidence="7" id="KW-0255">Endonuclease</keyword>
<reference evidence="18" key="1">
    <citation type="submission" date="2018-05" db="EMBL/GenBank/DDBJ databases">
        <authorList>
            <person name="Su L."/>
            <person name="Austin K."/>
            <person name="Qiu W."/>
        </authorList>
    </citation>
    <scope>NUCLEOTIDE SEQUENCE</scope>
    <source>
        <strain evidence="18">AMP3</strain>
    </source>
</reference>
<dbReference type="Gene3D" id="3.30.420.10">
    <property type="entry name" value="Ribonuclease H-like superfamily/Ribonuclease H"/>
    <property type="match status" value="1"/>
</dbReference>
<organism evidence="18">
    <name type="scientific">Grapevine vein clearing virus</name>
    <dbReference type="NCBI Taxonomy" id="1050407"/>
    <lineage>
        <taxon>Viruses</taxon>
        <taxon>Riboviria</taxon>
        <taxon>Pararnavirae</taxon>
        <taxon>Artverviricota</taxon>
        <taxon>Revtraviricetes</taxon>
        <taxon>Ortervirales</taxon>
        <taxon>Caulimoviridae</taxon>
        <taxon>Badnavirus</taxon>
        <taxon>Badnavirus venavitis</taxon>
    </lineage>
</organism>
<feature type="region of interest" description="Disordered" evidence="14">
    <location>
        <begin position="512"/>
        <end position="533"/>
    </location>
</feature>
<feature type="domain" description="Reverse transcriptase" evidence="16">
    <location>
        <begin position="1454"/>
        <end position="1637"/>
    </location>
</feature>
<feature type="region of interest" description="Disordered" evidence="14">
    <location>
        <begin position="1149"/>
        <end position="1175"/>
    </location>
</feature>
<keyword evidence="9" id="KW-0460">Magnesium</keyword>
<dbReference type="Pfam" id="PF00098">
    <property type="entry name" value="zf-CCHC"/>
    <property type="match status" value="1"/>
</dbReference>
<dbReference type="PANTHER" id="PTHR33064">
    <property type="entry name" value="POL PROTEIN"/>
    <property type="match status" value="1"/>
</dbReference>
<proteinExistence type="predicted"/>
<feature type="domain" description="RNase H type-1" evidence="17">
    <location>
        <begin position="1728"/>
        <end position="1870"/>
    </location>
</feature>
<feature type="compositionally biased region" description="Low complexity" evidence="14">
    <location>
        <begin position="524"/>
        <end position="533"/>
    </location>
</feature>
<evidence type="ECO:0000256" key="1">
    <source>
        <dbReference type="ARBA" id="ARBA00012493"/>
    </source>
</evidence>
<feature type="compositionally biased region" description="Low complexity" evidence="14">
    <location>
        <begin position="1156"/>
        <end position="1168"/>
    </location>
</feature>
<dbReference type="InterPro" id="IPR036397">
    <property type="entry name" value="RNaseH_sf"/>
</dbReference>
<dbReference type="InterPro" id="IPR051320">
    <property type="entry name" value="Viral_Replic_Matur_Polypro"/>
</dbReference>
<dbReference type="GO" id="GO:0003676">
    <property type="term" value="F:nucleic acid binding"/>
    <property type="evidence" value="ECO:0007669"/>
    <property type="project" value="InterPro"/>
</dbReference>
<dbReference type="Gene3D" id="2.40.70.10">
    <property type="entry name" value="Acid Proteases"/>
    <property type="match status" value="1"/>
</dbReference>
<evidence type="ECO:0000256" key="14">
    <source>
        <dbReference type="SAM" id="MobiDB-lite"/>
    </source>
</evidence>
<dbReference type="InterPro" id="IPR001878">
    <property type="entry name" value="Znf_CCHC"/>
</dbReference>
<dbReference type="GO" id="GO:0006310">
    <property type="term" value="P:DNA recombination"/>
    <property type="evidence" value="ECO:0007669"/>
    <property type="project" value="UniProtKB-KW"/>
</dbReference>
<dbReference type="Pfam" id="PF00078">
    <property type="entry name" value="RVT_1"/>
    <property type="match status" value="1"/>
</dbReference>
<dbReference type="InterPro" id="IPR018061">
    <property type="entry name" value="Retropepsins"/>
</dbReference>
<evidence type="ECO:0000256" key="3">
    <source>
        <dbReference type="ARBA" id="ARBA00022679"/>
    </source>
</evidence>
<dbReference type="GO" id="GO:0004523">
    <property type="term" value="F:RNA-DNA hybrid ribonuclease activity"/>
    <property type="evidence" value="ECO:0007669"/>
    <property type="project" value="InterPro"/>
</dbReference>
<name>A0A411H8R5_9VIRU</name>
<keyword evidence="13" id="KW-0175">Coiled coil</keyword>
<dbReference type="GO" id="GO:0008270">
    <property type="term" value="F:zinc ion binding"/>
    <property type="evidence" value="ECO:0007669"/>
    <property type="project" value="UniProtKB-KW"/>
</dbReference>
<feature type="compositionally biased region" description="Polar residues" evidence="14">
    <location>
        <begin position="379"/>
        <end position="388"/>
    </location>
</feature>
<dbReference type="SUPFAM" id="SSF57756">
    <property type="entry name" value="Retrovirus zinc finger-like domains"/>
    <property type="match status" value="1"/>
</dbReference>
<dbReference type="PROSITE" id="PS50158">
    <property type="entry name" value="ZF_CCHC"/>
    <property type="match status" value="1"/>
</dbReference>
<dbReference type="EMBL" id="MH319694">
    <property type="protein sequence ID" value="QBB19903.1"/>
    <property type="molecule type" value="Genomic_DNA"/>
</dbReference>
<evidence type="ECO:0000313" key="18">
    <source>
        <dbReference type="EMBL" id="QBB19903.1"/>
    </source>
</evidence>
<dbReference type="InterPro" id="IPR041373">
    <property type="entry name" value="RT_RNaseH"/>
</dbReference>
<dbReference type="InterPro" id="IPR043502">
    <property type="entry name" value="DNA/RNA_pol_sf"/>
</dbReference>
<dbReference type="Gene3D" id="3.10.10.10">
    <property type="entry name" value="HIV Type 1 Reverse Transcriptase, subunit A, domain 1"/>
    <property type="match status" value="1"/>
</dbReference>
<evidence type="ECO:0000256" key="4">
    <source>
        <dbReference type="ARBA" id="ARBA00022695"/>
    </source>
</evidence>
<keyword evidence="12" id="KW-0862">Zinc</keyword>